<organism evidence="3 4">
    <name type="scientific">Mycoplasmopsis caviae</name>
    <dbReference type="NCBI Taxonomy" id="55603"/>
    <lineage>
        <taxon>Bacteria</taxon>
        <taxon>Bacillati</taxon>
        <taxon>Mycoplasmatota</taxon>
        <taxon>Mycoplasmoidales</taxon>
        <taxon>Metamycoplasmataceae</taxon>
        <taxon>Mycoplasmopsis</taxon>
    </lineage>
</organism>
<dbReference type="EMBL" id="CP101806">
    <property type="protein sequence ID" value="UUD35046.1"/>
    <property type="molecule type" value="Genomic_DNA"/>
</dbReference>
<accession>A0A3P8KMS6</accession>
<evidence type="ECO:0000313" key="3">
    <source>
        <dbReference type="EMBL" id="VDR42128.1"/>
    </source>
</evidence>
<protein>
    <recommendedName>
        <fullName evidence="6">Integral membrane protein (Intg_mem_TP0381)</fullName>
    </recommendedName>
</protein>
<feature type="transmembrane region" description="Helical" evidence="1">
    <location>
        <begin position="26"/>
        <end position="46"/>
    </location>
</feature>
<dbReference type="OrthoDB" id="384391at2"/>
<sequence>MDFLSRYHFAMNTQFANGTPKSFGPFHLTFMFTFLILGIMLCVALWNKKEWAVKTTIGFLFFVMVLIEILKQMLWFGVPKEINPGVYKFTISYRNYVYPVVICSLPLYFLPFYLFIGKPSRIKDLVTDFCAFITIYGGSFIMLIHPEDAYVPTMFISIHTMIYHGCMLVIGMILIVNNFARFKNGAFIANSYFMYTIIWSIAIIANEIVYQVSKNTNWWAAYVPNFLLMSHRQHVSFVQRFDYIFKINSREIYWTVPFICLILNFIFGYITYGFWWSIEWISRFVEKKYKEKKHWKSQNDLA</sequence>
<keyword evidence="5" id="KW-1185">Reference proteome</keyword>
<feature type="transmembrane region" description="Helical" evidence="1">
    <location>
        <begin position="125"/>
        <end position="144"/>
    </location>
</feature>
<dbReference type="Proteomes" id="UP000280036">
    <property type="component" value="Unassembled WGS sequence"/>
</dbReference>
<gene>
    <name evidence="3" type="ORF">NCTC10126_00627</name>
    <name evidence="2" type="ORF">NPA07_04545</name>
</gene>
<evidence type="ECO:0000313" key="5">
    <source>
        <dbReference type="Proteomes" id="UP001058569"/>
    </source>
</evidence>
<name>A0A3P8KMS6_9BACT</name>
<dbReference type="Proteomes" id="UP001058569">
    <property type="component" value="Chromosome"/>
</dbReference>
<keyword evidence="1" id="KW-0812">Transmembrane</keyword>
<dbReference type="RefSeq" id="WP_126118352.1">
    <property type="nucleotide sequence ID" value="NZ_CP101806.1"/>
</dbReference>
<reference evidence="3 4" key="1">
    <citation type="submission" date="2018-12" db="EMBL/GenBank/DDBJ databases">
        <authorList>
            <consortium name="Pathogen Informatics"/>
        </authorList>
    </citation>
    <scope>NUCLEOTIDE SEQUENCE [LARGE SCALE GENOMIC DNA]</scope>
    <source>
        <strain evidence="3 4">NCTC10126</strain>
    </source>
</reference>
<evidence type="ECO:0000313" key="2">
    <source>
        <dbReference type="EMBL" id="UUD35046.1"/>
    </source>
</evidence>
<keyword evidence="1" id="KW-1133">Transmembrane helix</keyword>
<feature type="transmembrane region" description="Helical" evidence="1">
    <location>
        <begin position="192"/>
        <end position="212"/>
    </location>
</feature>
<feature type="transmembrane region" description="Helical" evidence="1">
    <location>
        <begin position="156"/>
        <end position="180"/>
    </location>
</feature>
<feature type="transmembrane region" description="Helical" evidence="1">
    <location>
        <begin position="58"/>
        <end position="76"/>
    </location>
</feature>
<evidence type="ECO:0000313" key="4">
    <source>
        <dbReference type="Proteomes" id="UP000280036"/>
    </source>
</evidence>
<dbReference type="AlphaFoldDB" id="A0A3P8KMS6"/>
<dbReference type="EMBL" id="UZVY01000001">
    <property type="protein sequence ID" value="VDR42128.1"/>
    <property type="molecule type" value="Genomic_DNA"/>
</dbReference>
<feature type="transmembrane region" description="Helical" evidence="1">
    <location>
        <begin position="96"/>
        <end position="116"/>
    </location>
</feature>
<evidence type="ECO:0000256" key="1">
    <source>
        <dbReference type="SAM" id="Phobius"/>
    </source>
</evidence>
<proteinExistence type="predicted"/>
<feature type="transmembrane region" description="Helical" evidence="1">
    <location>
        <begin position="252"/>
        <end position="278"/>
    </location>
</feature>
<evidence type="ECO:0008006" key="6">
    <source>
        <dbReference type="Google" id="ProtNLM"/>
    </source>
</evidence>
<reference evidence="2" key="2">
    <citation type="submission" date="2022-07" db="EMBL/GenBank/DDBJ databases">
        <title>Complete genome of Mycoplasma caviae type strain G122.</title>
        <authorList>
            <person name="Spergser J."/>
        </authorList>
    </citation>
    <scope>NUCLEOTIDE SEQUENCE</scope>
    <source>
        <strain evidence="2">G122</strain>
    </source>
</reference>
<keyword evidence="1" id="KW-0472">Membrane</keyword>